<dbReference type="RefSeq" id="WP_307246792.1">
    <property type="nucleotide sequence ID" value="NZ_JAUSQZ010000001.1"/>
</dbReference>
<dbReference type="EMBL" id="JAUSQZ010000001">
    <property type="protein sequence ID" value="MDP9829012.1"/>
    <property type="molecule type" value="Genomic_DNA"/>
</dbReference>
<sequence>MKFGGIPGDKVARIRILAQRDGTPDDAFTGWLTRQSVLPTAGDDAIAWNASIRRQIRVQILDPDTERLRFEH</sequence>
<proteinExistence type="predicted"/>
<reference evidence="1 2" key="1">
    <citation type="submission" date="2023-07" db="EMBL/GenBank/DDBJ databases">
        <title>Sequencing the genomes of 1000 actinobacteria strains.</title>
        <authorList>
            <person name="Klenk H.-P."/>
        </authorList>
    </citation>
    <scope>NUCLEOTIDE SEQUENCE [LARGE SCALE GENOMIC DNA]</scope>
    <source>
        <strain evidence="1 2">DSM 44388</strain>
    </source>
</reference>
<evidence type="ECO:0000313" key="2">
    <source>
        <dbReference type="Proteomes" id="UP001235712"/>
    </source>
</evidence>
<protein>
    <submittedName>
        <fullName evidence="1">Uncharacterized protein</fullName>
    </submittedName>
</protein>
<organism evidence="1 2">
    <name type="scientific">Kineosporia succinea</name>
    <dbReference type="NCBI Taxonomy" id="84632"/>
    <lineage>
        <taxon>Bacteria</taxon>
        <taxon>Bacillati</taxon>
        <taxon>Actinomycetota</taxon>
        <taxon>Actinomycetes</taxon>
        <taxon>Kineosporiales</taxon>
        <taxon>Kineosporiaceae</taxon>
        <taxon>Kineosporia</taxon>
    </lineage>
</organism>
<gene>
    <name evidence="1" type="ORF">J2S57_004761</name>
</gene>
<evidence type="ECO:0000313" key="1">
    <source>
        <dbReference type="EMBL" id="MDP9829012.1"/>
    </source>
</evidence>
<name>A0ABT9P8I6_9ACTN</name>
<dbReference type="Proteomes" id="UP001235712">
    <property type="component" value="Unassembled WGS sequence"/>
</dbReference>
<accession>A0ABT9P8I6</accession>
<keyword evidence="2" id="KW-1185">Reference proteome</keyword>
<comment type="caution">
    <text evidence="1">The sequence shown here is derived from an EMBL/GenBank/DDBJ whole genome shotgun (WGS) entry which is preliminary data.</text>
</comment>